<accession>A0A3P7LKM8</accession>
<dbReference type="Proteomes" id="UP000281553">
    <property type="component" value="Unassembled WGS sequence"/>
</dbReference>
<dbReference type="EMBL" id="UYRU01053529">
    <property type="protein sequence ID" value="VDN12287.1"/>
    <property type="molecule type" value="Genomic_DNA"/>
</dbReference>
<proteinExistence type="predicted"/>
<evidence type="ECO:0000256" key="1">
    <source>
        <dbReference type="SAM" id="MobiDB-lite"/>
    </source>
</evidence>
<keyword evidence="3" id="KW-1185">Reference proteome</keyword>
<sequence>MDLNTEDNNTRSHSQALLNSNFDENNLFLLPSAGRLSESVSGDEEPATYLSSRLQAVEALQSDDSSGAEEETDRKDDPVAGGYPEDLFLYLSDREKEEYTCSIW</sequence>
<dbReference type="OrthoDB" id="6105938at2759"/>
<evidence type="ECO:0000313" key="3">
    <source>
        <dbReference type="Proteomes" id="UP000281553"/>
    </source>
</evidence>
<gene>
    <name evidence="2" type="ORF">DILT_LOCUS8118</name>
</gene>
<evidence type="ECO:0000313" key="2">
    <source>
        <dbReference type="EMBL" id="VDN12287.1"/>
    </source>
</evidence>
<feature type="region of interest" description="Disordered" evidence="1">
    <location>
        <begin position="59"/>
        <end position="83"/>
    </location>
</feature>
<organism evidence="2 3">
    <name type="scientific">Dibothriocephalus latus</name>
    <name type="common">Fish tapeworm</name>
    <name type="synonym">Diphyllobothrium latum</name>
    <dbReference type="NCBI Taxonomy" id="60516"/>
    <lineage>
        <taxon>Eukaryota</taxon>
        <taxon>Metazoa</taxon>
        <taxon>Spiralia</taxon>
        <taxon>Lophotrochozoa</taxon>
        <taxon>Platyhelminthes</taxon>
        <taxon>Cestoda</taxon>
        <taxon>Eucestoda</taxon>
        <taxon>Diphyllobothriidea</taxon>
        <taxon>Diphyllobothriidae</taxon>
        <taxon>Dibothriocephalus</taxon>
    </lineage>
</organism>
<protein>
    <submittedName>
        <fullName evidence="2">Uncharacterized protein</fullName>
    </submittedName>
</protein>
<dbReference type="AlphaFoldDB" id="A0A3P7LKM8"/>
<reference evidence="2 3" key="1">
    <citation type="submission" date="2018-11" db="EMBL/GenBank/DDBJ databases">
        <authorList>
            <consortium name="Pathogen Informatics"/>
        </authorList>
    </citation>
    <scope>NUCLEOTIDE SEQUENCE [LARGE SCALE GENOMIC DNA]</scope>
</reference>
<name>A0A3P7LKM8_DIBLA</name>